<evidence type="ECO:0000313" key="3">
    <source>
        <dbReference type="Proteomes" id="UP000322025"/>
    </source>
</evidence>
<keyword evidence="1" id="KW-0472">Membrane</keyword>
<keyword evidence="3" id="KW-1185">Reference proteome</keyword>
<comment type="caution">
    <text evidence="2">The sequence shown here is derived from an EMBL/GenBank/DDBJ whole genome shotgun (WGS) entry which is preliminary data.</text>
</comment>
<dbReference type="Gene3D" id="1.10.1900.10">
    <property type="entry name" value="c-terminal domain of poly(a) binding protein"/>
    <property type="match status" value="1"/>
</dbReference>
<reference evidence="2" key="1">
    <citation type="submission" date="2019-07" db="EMBL/GenBank/DDBJ databases">
        <authorList>
            <person name="Wongkuna S."/>
            <person name="Scaria J."/>
        </authorList>
    </citation>
    <scope>NUCLEOTIDE SEQUENCE [LARGE SCALE GENOMIC DNA]</scope>
    <source>
        <strain evidence="2">SW178</strain>
    </source>
</reference>
<name>A0A5M9HV55_9FIRM</name>
<protein>
    <recommendedName>
        <fullName evidence="4">DUF1129 family protein</fullName>
    </recommendedName>
</protein>
<keyword evidence="1" id="KW-1133">Transmembrane helix</keyword>
<accession>A0A5M9HV55</accession>
<dbReference type="EMBL" id="VMSO01000025">
    <property type="protein sequence ID" value="KAA8500433.1"/>
    <property type="molecule type" value="Genomic_DNA"/>
</dbReference>
<evidence type="ECO:0000256" key="1">
    <source>
        <dbReference type="SAM" id="Phobius"/>
    </source>
</evidence>
<feature type="transmembrane region" description="Helical" evidence="1">
    <location>
        <begin position="196"/>
        <end position="216"/>
    </location>
</feature>
<gene>
    <name evidence="2" type="ORF">FNY66_13550</name>
</gene>
<proteinExistence type="predicted"/>
<feature type="transmembrane region" description="Helical" evidence="1">
    <location>
        <begin position="170"/>
        <end position="190"/>
    </location>
</feature>
<feature type="transmembrane region" description="Helical" evidence="1">
    <location>
        <begin position="101"/>
        <end position="120"/>
    </location>
</feature>
<dbReference type="RefSeq" id="WP_150311484.1">
    <property type="nucleotide sequence ID" value="NZ_VMSO01000025.1"/>
</dbReference>
<feature type="transmembrane region" description="Helical" evidence="1">
    <location>
        <begin position="140"/>
        <end position="158"/>
    </location>
</feature>
<dbReference type="OrthoDB" id="1655249at2"/>
<keyword evidence="1" id="KW-0812">Transmembrane</keyword>
<dbReference type="Proteomes" id="UP000322025">
    <property type="component" value="Unassembled WGS sequence"/>
</dbReference>
<dbReference type="SUPFAM" id="SSF158560">
    <property type="entry name" value="BH3980-like"/>
    <property type="match status" value="1"/>
</dbReference>
<evidence type="ECO:0000313" key="2">
    <source>
        <dbReference type="EMBL" id="KAA8500433.1"/>
    </source>
</evidence>
<evidence type="ECO:0008006" key="4">
    <source>
        <dbReference type="Google" id="ProtNLM"/>
    </source>
</evidence>
<sequence>MSKRTRMLRNESEQMSEKISKDGRKVLEDMTLYIRGVDISAYDQERVRRDITQMILDGEQRGDPASSVIGEDYKVFCDSVLEEIPRLTAGQKVMMTIRDMCGAMAVLSLLWGGLYLALSAGYGDLNSVEPSYTTVTSGRLLQLVIIAAAGTWFARIYYPNPYKSRAKLWLQYTVPAIIVVFISSRVAVILKQPLFTIHAVLLVPIAVILLIIYKIIDSRVA</sequence>
<dbReference type="AlphaFoldDB" id="A0A5M9HV55"/>
<organism evidence="2 3">
    <name type="scientific">Mediterraneibacter catenae</name>
    <dbReference type="NCBI Taxonomy" id="2594882"/>
    <lineage>
        <taxon>Bacteria</taxon>
        <taxon>Bacillati</taxon>
        <taxon>Bacillota</taxon>
        <taxon>Clostridia</taxon>
        <taxon>Lachnospirales</taxon>
        <taxon>Lachnospiraceae</taxon>
        <taxon>Mediterraneibacter</taxon>
    </lineage>
</organism>